<keyword evidence="2" id="KW-0106">Calcium</keyword>
<evidence type="ECO:0000256" key="2">
    <source>
        <dbReference type="ARBA" id="ARBA00022837"/>
    </source>
</evidence>
<dbReference type="Gene3D" id="1.10.238.10">
    <property type="entry name" value="EF-hand"/>
    <property type="match status" value="2"/>
</dbReference>
<dbReference type="InterPro" id="IPR002048">
    <property type="entry name" value="EF_hand_dom"/>
</dbReference>
<dbReference type="EMBL" id="CAJHNH020000890">
    <property type="protein sequence ID" value="CAG5120389.1"/>
    <property type="molecule type" value="Genomic_DNA"/>
</dbReference>
<dbReference type="InterPro" id="IPR018247">
    <property type="entry name" value="EF_Hand_1_Ca_BS"/>
</dbReference>
<accession>A0A8S3YU34</accession>
<dbReference type="Pfam" id="PF13499">
    <property type="entry name" value="EF-hand_7"/>
    <property type="match status" value="2"/>
</dbReference>
<dbReference type="InterPro" id="IPR050230">
    <property type="entry name" value="CALM/Myosin/TropC-like"/>
</dbReference>
<dbReference type="GO" id="GO:0016460">
    <property type="term" value="C:myosin II complex"/>
    <property type="evidence" value="ECO:0007669"/>
    <property type="project" value="TreeGrafter"/>
</dbReference>
<reference evidence="5" key="1">
    <citation type="submission" date="2021-04" db="EMBL/GenBank/DDBJ databases">
        <authorList>
            <consortium name="Molecular Ecology Group"/>
        </authorList>
    </citation>
    <scope>NUCLEOTIDE SEQUENCE</scope>
</reference>
<evidence type="ECO:0000256" key="1">
    <source>
        <dbReference type="ARBA" id="ARBA00022737"/>
    </source>
</evidence>
<evidence type="ECO:0000313" key="6">
    <source>
        <dbReference type="Proteomes" id="UP000678393"/>
    </source>
</evidence>
<dbReference type="PROSITE" id="PS50222">
    <property type="entry name" value="EF_HAND_2"/>
    <property type="match status" value="4"/>
</dbReference>
<dbReference type="InterPro" id="IPR011992">
    <property type="entry name" value="EF-hand-dom_pair"/>
</dbReference>
<evidence type="ECO:0000259" key="4">
    <source>
        <dbReference type="PROSITE" id="PS50222"/>
    </source>
</evidence>
<dbReference type="PANTHER" id="PTHR23048">
    <property type="entry name" value="MYOSIN LIGHT CHAIN 1, 3"/>
    <property type="match status" value="1"/>
</dbReference>
<feature type="domain" description="EF-hand" evidence="4">
    <location>
        <begin position="32"/>
        <end position="67"/>
    </location>
</feature>
<dbReference type="OrthoDB" id="26525at2759"/>
<feature type="domain" description="EF-hand" evidence="4">
    <location>
        <begin position="73"/>
        <end position="108"/>
    </location>
</feature>
<organism evidence="5 6">
    <name type="scientific">Candidula unifasciata</name>
    <dbReference type="NCBI Taxonomy" id="100452"/>
    <lineage>
        <taxon>Eukaryota</taxon>
        <taxon>Metazoa</taxon>
        <taxon>Spiralia</taxon>
        <taxon>Lophotrochozoa</taxon>
        <taxon>Mollusca</taxon>
        <taxon>Gastropoda</taxon>
        <taxon>Heterobranchia</taxon>
        <taxon>Euthyneura</taxon>
        <taxon>Panpulmonata</taxon>
        <taxon>Eupulmonata</taxon>
        <taxon>Stylommatophora</taxon>
        <taxon>Helicina</taxon>
        <taxon>Helicoidea</taxon>
        <taxon>Geomitridae</taxon>
        <taxon>Candidula</taxon>
    </lineage>
</organism>
<evidence type="ECO:0000313" key="5">
    <source>
        <dbReference type="EMBL" id="CAG5120389.1"/>
    </source>
</evidence>
<dbReference type="Proteomes" id="UP000678393">
    <property type="component" value="Unassembled WGS sequence"/>
</dbReference>
<dbReference type="GO" id="GO:0005509">
    <property type="term" value="F:calcium ion binding"/>
    <property type="evidence" value="ECO:0007669"/>
    <property type="project" value="InterPro"/>
</dbReference>
<feature type="domain" description="EF-hand" evidence="4">
    <location>
        <begin position="109"/>
        <end position="144"/>
    </location>
</feature>
<dbReference type="SMART" id="SM00054">
    <property type="entry name" value="EFh"/>
    <property type="match status" value="4"/>
</dbReference>
<keyword evidence="1" id="KW-0677">Repeat</keyword>
<gene>
    <name evidence="5" type="ORF">CUNI_LOCUS5947</name>
</gene>
<dbReference type="FunFam" id="1.10.238.10:FF:000001">
    <property type="entry name" value="Calmodulin 1"/>
    <property type="match status" value="1"/>
</dbReference>
<dbReference type="AlphaFoldDB" id="A0A8S3YU34"/>
<keyword evidence="6" id="KW-1185">Reference proteome</keyword>
<dbReference type="SUPFAM" id="SSF47473">
    <property type="entry name" value="EF-hand"/>
    <property type="match status" value="1"/>
</dbReference>
<dbReference type="PROSITE" id="PS00018">
    <property type="entry name" value="EF_HAND_1"/>
    <property type="match status" value="2"/>
</dbReference>
<feature type="non-terminal residue" evidence="5">
    <location>
        <position position="144"/>
    </location>
</feature>
<evidence type="ECO:0000256" key="3">
    <source>
        <dbReference type="ARBA" id="ARBA00023179"/>
    </source>
</evidence>
<keyword evidence="3" id="KW-0514">Muscle protein</keyword>
<feature type="domain" description="EF-hand" evidence="4">
    <location>
        <begin position="1"/>
        <end position="31"/>
    </location>
</feature>
<sequence length="144" mass="17070">IRELFRIFDRDRDNRISGAELGKMLRCMGMNVAEENVEAIMRELDKNCNGKVEFREFKAFVQEEMRKSENPQEQEKAIRLAFKVFDENDDNLIEEEQLKKAMKNLGEPLSDQELDDMLKLAERNEDGKINYEEFINLWLHPANK</sequence>
<name>A0A8S3YU34_9EUPU</name>
<comment type="caution">
    <text evidence="5">The sequence shown here is derived from an EMBL/GenBank/DDBJ whole genome shotgun (WGS) entry which is preliminary data.</text>
</comment>
<protein>
    <recommendedName>
        <fullName evidence="4">EF-hand domain-containing protein</fullName>
    </recommendedName>
</protein>
<proteinExistence type="predicted"/>
<dbReference type="PANTHER" id="PTHR23048:SF0">
    <property type="entry name" value="CALMODULIN LIKE 3"/>
    <property type="match status" value="1"/>
</dbReference>